<evidence type="ECO:0000259" key="7">
    <source>
        <dbReference type="PROSITE" id="PS50950"/>
    </source>
</evidence>
<dbReference type="SMART" id="SM00692">
    <property type="entry name" value="DM3"/>
    <property type="match status" value="1"/>
</dbReference>
<sequence>MVKKCVAQNCSNSKHTGHSLHRFPQKPNLRRQWVKFVQTKRKNFNAPSPSSQAVLCGAHFEEDCFASPLMNALGLKTKRTLKEDSVPTIHATMKRPHTGESEQFEKTVKRRVKVVQKREVSRLLDGLETGEASQNDMPCLEEPLASTSQSPQSPPSPPSQLPEVSATRTIGTQCSERRLHYRSKETMTTRDNLKDVGTQYECLVSFKESSSSTPVKTMPAPIV</sequence>
<evidence type="ECO:0000313" key="8">
    <source>
        <dbReference type="Proteomes" id="UP000085678"/>
    </source>
</evidence>
<dbReference type="Gene3D" id="6.20.210.20">
    <property type="entry name" value="THAP domain"/>
    <property type="match status" value="1"/>
</dbReference>
<dbReference type="GO" id="GO:0043565">
    <property type="term" value="F:sequence-specific DNA binding"/>
    <property type="evidence" value="ECO:0007669"/>
    <property type="project" value="InterPro"/>
</dbReference>
<proteinExistence type="predicted"/>
<dbReference type="PANTHER" id="PTHR46600:SF11">
    <property type="entry name" value="THAP DOMAIN-CONTAINING PROTEIN 10"/>
    <property type="match status" value="1"/>
</dbReference>
<dbReference type="InterPro" id="IPR006612">
    <property type="entry name" value="THAP_Znf"/>
</dbReference>
<dbReference type="PROSITE" id="PS50950">
    <property type="entry name" value="ZF_THAP"/>
    <property type="match status" value="1"/>
</dbReference>
<name>A0A1S3JHW1_LINAN</name>
<dbReference type="InParanoid" id="A0A1S3JHW1"/>
<dbReference type="SUPFAM" id="SSF57716">
    <property type="entry name" value="Glucocorticoid receptor-like (DNA-binding domain)"/>
    <property type="match status" value="1"/>
</dbReference>
<dbReference type="InterPro" id="IPR038441">
    <property type="entry name" value="THAP_Znf_sf"/>
</dbReference>
<evidence type="ECO:0000256" key="6">
    <source>
        <dbReference type="SAM" id="MobiDB-lite"/>
    </source>
</evidence>
<evidence type="ECO:0000313" key="9">
    <source>
        <dbReference type="RefSeq" id="XP_013409977.1"/>
    </source>
</evidence>
<evidence type="ECO:0000256" key="2">
    <source>
        <dbReference type="ARBA" id="ARBA00022771"/>
    </source>
</evidence>
<gene>
    <name evidence="9" type="primary">LOC106173393</name>
</gene>
<evidence type="ECO:0000256" key="4">
    <source>
        <dbReference type="ARBA" id="ARBA00023125"/>
    </source>
</evidence>
<dbReference type="InterPro" id="IPR026516">
    <property type="entry name" value="THAP1/10"/>
</dbReference>
<dbReference type="AlphaFoldDB" id="A0A1S3JHW1"/>
<dbReference type="Proteomes" id="UP000085678">
    <property type="component" value="Unplaced"/>
</dbReference>
<accession>A0A1S3JHW1</accession>
<keyword evidence="1" id="KW-0479">Metal-binding</keyword>
<dbReference type="KEGG" id="lak:106173393"/>
<feature type="domain" description="THAP-type" evidence="7">
    <location>
        <begin position="1"/>
        <end position="90"/>
    </location>
</feature>
<dbReference type="RefSeq" id="XP_013409977.1">
    <property type="nucleotide sequence ID" value="XM_013554523.1"/>
</dbReference>
<evidence type="ECO:0000256" key="3">
    <source>
        <dbReference type="ARBA" id="ARBA00022833"/>
    </source>
</evidence>
<keyword evidence="2 5" id="KW-0863">Zinc-finger</keyword>
<dbReference type="GO" id="GO:0008270">
    <property type="term" value="F:zinc ion binding"/>
    <property type="evidence" value="ECO:0007669"/>
    <property type="project" value="UniProtKB-KW"/>
</dbReference>
<feature type="region of interest" description="Disordered" evidence="6">
    <location>
        <begin position="125"/>
        <end position="168"/>
    </location>
</feature>
<organism evidence="8 9">
    <name type="scientific">Lingula anatina</name>
    <name type="common">Brachiopod</name>
    <name type="synonym">Lingula unguis</name>
    <dbReference type="NCBI Taxonomy" id="7574"/>
    <lineage>
        <taxon>Eukaryota</taxon>
        <taxon>Metazoa</taxon>
        <taxon>Spiralia</taxon>
        <taxon>Lophotrochozoa</taxon>
        <taxon>Brachiopoda</taxon>
        <taxon>Linguliformea</taxon>
        <taxon>Lingulata</taxon>
        <taxon>Lingulida</taxon>
        <taxon>Linguloidea</taxon>
        <taxon>Lingulidae</taxon>
        <taxon>Lingula</taxon>
    </lineage>
</organism>
<keyword evidence="8" id="KW-1185">Reference proteome</keyword>
<evidence type="ECO:0000256" key="1">
    <source>
        <dbReference type="ARBA" id="ARBA00022723"/>
    </source>
</evidence>
<reference evidence="9" key="1">
    <citation type="submission" date="2025-08" db="UniProtKB">
        <authorList>
            <consortium name="RefSeq"/>
        </authorList>
    </citation>
    <scope>IDENTIFICATION</scope>
    <source>
        <tissue evidence="9">Gonads</tissue>
    </source>
</reference>
<evidence type="ECO:0000256" key="5">
    <source>
        <dbReference type="PROSITE-ProRule" id="PRU00309"/>
    </source>
</evidence>
<dbReference type="SMART" id="SM00980">
    <property type="entry name" value="THAP"/>
    <property type="match status" value="1"/>
</dbReference>
<dbReference type="GeneID" id="106173393"/>
<keyword evidence="4 5" id="KW-0238">DNA-binding</keyword>
<protein>
    <submittedName>
        <fullName evidence="9">THAP domain-containing protein 10-like</fullName>
    </submittedName>
</protein>
<keyword evidence="3" id="KW-0862">Zinc</keyword>
<dbReference type="Pfam" id="PF05485">
    <property type="entry name" value="THAP"/>
    <property type="match status" value="1"/>
</dbReference>
<dbReference type="PANTHER" id="PTHR46600">
    <property type="entry name" value="THAP DOMAIN-CONTAINING"/>
    <property type="match status" value="1"/>
</dbReference>